<dbReference type="InterPro" id="IPR029058">
    <property type="entry name" value="AB_hydrolase_fold"/>
</dbReference>
<organism evidence="1">
    <name type="scientific">Solanum chacoense</name>
    <name type="common">Chaco potato</name>
    <dbReference type="NCBI Taxonomy" id="4108"/>
    <lineage>
        <taxon>Eukaryota</taxon>
        <taxon>Viridiplantae</taxon>
        <taxon>Streptophyta</taxon>
        <taxon>Embryophyta</taxon>
        <taxon>Tracheophyta</taxon>
        <taxon>Spermatophyta</taxon>
        <taxon>Magnoliopsida</taxon>
        <taxon>eudicotyledons</taxon>
        <taxon>Gunneridae</taxon>
        <taxon>Pentapetalae</taxon>
        <taxon>asterids</taxon>
        <taxon>lamiids</taxon>
        <taxon>Solanales</taxon>
        <taxon>Solanaceae</taxon>
        <taxon>Solanoideae</taxon>
        <taxon>Solaneae</taxon>
        <taxon>Solanum</taxon>
    </lineage>
</organism>
<dbReference type="AlphaFoldDB" id="A0A0V0HF63"/>
<dbReference type="Gene3D" id="3.40.50.1820">
    <property type="entry name" value="alpha/beta hydrolase"/>
    <property type="match status" value="1"/>
</dbReference>
<sequence>MKYIVAGGGDGRSKIFETFIIKIFSFYGELAQATYDTFTTERASKYAGASRYSMENFFTKGRKLLIVFSYTKLIVLTVHANSWDCFVGSHD</sequence>
<reference evidence="1" key="1">
    <citation type="submission" date="2015-12" db="EMBL/GenBank/DDBJ databases">
        <title>Gene expression during late stages of embryo sac development: a critical building block for successful pollen-pistil interactions.</title>
        <authorList>
            <person name="Liu Y."/>
            <person name="Joly V."/>
            <person name="Sabar M."/>
            <person name="Matton D.P."/>
        </authorList>
    </citation>
    <scope>NUCLEOTIDE SEQUENCE</scope>
</reference>
<protein>
    <submittedName>
        <fullName evidence="1">Putative ovule protein</fullName>
    </submittedName>
</protein>
<accession>A0A0V0HF63</accession>
<proteinExistence type="predicted"/>
<dbReference type="EMBL" id="GEDG01020462">
    <property type="protein sequence ID" value="JAP19105.1"/>
    <property type="molecule type" value="Transcribed_RNA"/>
</dbReference>
<name>A0A0V0HF63_SOLCH</name>
<evidence type="ECO:0000313" key="1">
    <source>
        <dbReference type="EMBL" id="JAP19105.1"/>
    </source>
</evidence>